<feature type="domain" description="Glycosyl transferase family 51" evidence="12">
    <location>
        <begin position="57"/>
        <end position="216"/>
    </location>
</feature>
<dbReference type="EC" id="2.4.99.28" evidence="11"/>
<comment type="similarity">
    <text evidence="11">Belongs to the glycosyltransferase 51 family.</text>
</comment>
<dbReference type="SUPFAM" id="SSF53955">
    <property type="entry name" value="Lysozyme-like"/>
    <property type="match status" value="1"/>
</dbReference>
<dbReference type="InterPro" id="IPR036950">
    <property type="entry name" value="PBP_transglycosylase"/>
</dbReference>
<evidence type="ECO:0000256" key="4">
    <source>
        <dbReference type="ARBA" id="ARBA00022679"/>
    </source>
</evidence>
<dbReference type="PANTHER" id="PTHR30400:SF0">
    <property type="entry name" value="BIOSYNTHETIC PEPTIDOGLYCAN TRANSGLYCOSYLASE"/>
    <property type="match status" value="1"/>
</dbReference>
<name>A0ABW0FP60_9CAUL</name>
<keyword evidence="14" id="KW-1185">Reference proteome</keyword>
<sequence length="235" mass="25925">MTDEAPPPPRKKRRPILTALLILALLPIGGVVVHTLAPPPLTLLMVREFIAGNGLDYRWRSLDQISPNLVASAIAAEDARFCSHGGFDMEAIEKALQNNERGRKVRGGSTISQQTAKNVFLWPSRDWIRKGFEAGYTLMIETVWSKRRIMEVYLNVAEMGPGVYGAEAAARHWFGKSAADLTPREAARIAAILPSPRRYDAAEPGPYVRRRASRVQASARVVRNEGLAACVLGNR</sequence>
<evidence type="ECO:0000256" key="2">
    <source>
        <dbReference type="ARBA" id="ARBA00022519"/>
    </source>
</evidence>
<evidence type="ECO:0000313" key="13">
    <source>
        <dbReference type="EMBL" id="MFC5343059.1"/>
    </source>
</evidence>
<comment type="catalytic activity">
    <reaction evidence="11">
        <text>[GlcNAc-(1-&gt;4)-Mur2Ac(oyl-L-Ala-gamma-D-Glu-L-Lys-D-Ala-D-Ala)](n)-di-trans,octa-cis-undecaprenyl diphosphate + beta-D-GlcNAc-(1-&gt;4)-Mur2Ac(oyl-L-Ala-gamma-D-Glu-L-Lys-D-Ala-D-Ala)-di-trans,octa-cis-undecaprenyl diphosphate = [GlcNAc-(1-&gt;4)-Mur2Ac(oyl-L-Ala-gamma-D-Glu-L-Lys-D-Ala-D-Ala)](n+1)-di-trans,octa-cis-undecaprenyl diphosphate + di-trans,octa-cis-undecaprenyl diphosphate + H(+)</text>
        <dbReference type="Rhea" id="RHEA:23708"/>
        <dbReference type="Rhea" id="RHEA-COMP:9602"/>
        <dbReference type="Rhea" id="RHEA-COMP:9603"/>
        <dbReference type="ChEBI" id="CHEBI:15378"/>
        <dbReference type="ChEBI" id="CHEBI:58405"/>
        <dbReference type="ChEBI" id="CHEBI:60033"/>
        <dbReference type="ChEBI" id="CHEBI:78435"/>
        <dbReference type="EC" id="2.4.99.28"/>
    </reaction>
</comment>
<evidence type="ECO:0000256" key="3">
    <source>
        <dbReference type="ARBA" id="ARBA00022676"/>
    </source>
</evidence>
<keyword evidence="7 11" id="KW-0573">Peptidoglycan synthesis</keyword>
<evidence type="ECO:0000256" key="11">
    <source>
        <dbReference type="HAMAP-Rule" id="MF_00766"/>
    </source>
</evidence>
<keyword evidence="6 11" id="KW-0133">Cell shape</keyword>
<dbReference type="Pfam" id="PF00912">
    <property type="entry name" value="Transgly"/>
    <property type="match status" value="1"/>
</dbReference>
<accession>A0ABW0FP60</accession>
<keyword evidence="5 11" id="KW-0812">Transmembrane</keyword>
<dbReference type="Gene3D" id="1.10.3810.10">
    <property type="entry name" value="Biosynthetic peptidoglycan transglycosylase-like"/>
    <property type="match status" value="1"/>
</dbReference>
<dbReference type="HAMAP" id="MF_00766">
    <property type="entry name" value="PGT_MtgA"/>
    <property type="match status" value="1"/>
</dbReference>
<evidence type="ECO:0000256" key="10">
    <source>
        <dbReference type="ARBA" id="ARBA00023316"/>
    </source>
</evidence>
<gene>
    <name evidence="11 13" type="primary">mtgA</name>
    <name evidence="13" type="ORF">ACFPIE_03975</name>
</gene>
<keyword evidence="2 11" id="KW-0997">Cell inner membrane</keyword>
<dbReference type="InterPro" id="IPR011812">
    <property type="entry name" value="Pep_trsgly"/>
</dbReference>
<keyword evidence="4 11" id="KW-0808">Transferase</keyword>
<comment type="caution">
    <text evidence="13">The sequence shown here is derived from an EMBL/GenBank/DDBJ whole genome shotgun (WGS) entry which is preliminary data.</text>
</comment>
<keyword evidence="8 11" id="KW-1133">Transmembrane helix</keyword>
<evidence type="ECO:0000256" key="9">
    <source>
        <dbReference type="ARBA" id="ARBA00023136"/>
    </source>
</evidence>
<dbReference type="NCBIfam" id="TIGR02070">
    <property type="entry name" value="mono_pep_trsgly"/>
    <property type="match status" value="1"/>
</dbReference>
<keyword evidence="9 11" id="KW-0472">Membrane</keyword>
<evidence type="ECO:0000259" key="12">
    <source>
        <dbReference type="Pfam" id="PF00912"/>
    </source>
</evidence>
<evidence type="ECO:0000256" key="5">
    <source>
        <dbReference type="ARBA" id="ARBA00022692"/>
    </source>
</evidence>
<organism evidence="13 14">
    <name type="scientific">Brevundimonas staleyi</name>
    <dbReference type="NCBI Taxonomy" id="74326"/>
    <lineage>
        <taxon>Bacteria</taxon>
        <taxon>Pseudomonadati</taxon>
        <taxon>Pseudomonadota</taxon>
        <taxon>Alphaproteobacteria</taxon>
        <taxon>Caulobacterales</taxon>
        <taxon>Caulobacteraceae</taxon>
        <taxon>Brevundimonas</taxon>
    </lineage>
</organism>
<evidence type="ECO:0000313" key="14">
    <source>
        <dbReference type="Proteomes" id="UP001596152"/>
    </source>
</evidence>
<evidence type="ECO:0000256" key="1">
    <source>
        <dbReference type="ARBA" id="ARBA00022475"/>
    </source>
</evidence>
<dbReference type="InterPro" id="IPR001264">
    <property type="entry name" value="Glyco_trans_51"/>
</dbReference>
<evidence type="ECO:0000256" key="7">
    <source>
        <dbReference type="ARBA" id="ARBA00022984"/>
    </source>
</evidence>
<evidence type="ECO:0000256" key="6">
    <source>
        <dbReference type="ARBA" id="ARBA00022960"/>
    </source>
</evidence>
<keyword evidence="3 11" id="KW-0328">Glycosyltransferase</keyword>
<dbReference type="PANTHER" id="PTHR30400">
    <property type="entry name" value="MONOFUNCTIONAL BIOSYNTHETIC PEPTIDOGLYCAN TRANSGLYCOSYLASE"/>
    <property type="match status" value="1"/>
</dbReference>
<dbReference type="Proteomes" id="UP001596152">
    <property type="component" value="Unassembled WGS sequence"/>
</dbReference>
<comment type="pathway">
    <text evidence="11">Cell wall biogenesis; peptidoglycan biosynthesis.</text>
</comment>
<evidence type="ECO:0000256" key="8">
    <source>
        <dbReference type="ARBA" id="ARBA00022989"/>
    </source>
</evidence>
<dbReference type="RefSeq" id="WP_374037234.1">
    <property type="nucleotide sequence ID" value="NZ_CP169082.1"/>
</dbReference>
<keyword evidence="1 11" id="KW-1003">Cell membrane</keyword>
<comment type="function">
    <text evidence="11">Peptidoglycan polymerase that catalyzes glycan chain elongation from lipid-linked precursors.</text>
</comment>
<keyword evidence="10 11" id="KW-0961">Cell wall biogenesis/degradation</keyword>
<comment type="subcellular location">
    <subcellularLocation>
        <location evidence="11">Cell inner membrane</location>
        <topology evidence="11">Single-pass membrane protein</topology>
    </subcellularLocation>
</comment>
<dbReference type="EMBL" id="JBHSLF010000008">
    <property type="protein sequence ID" value="MFC5343059.1"/>
    <property type="molecule type" value="Genomic_DNA"/>
</dbReference>
<proteinExistence type="inferred from homology"/>
<reference evidence="14" key="1">
    <citation type="journal article" date="2019" name="Int. J. Syst. Evol. Microbiol.">
        <title>The Global Catalogue of Microorganisms (GCM) 10K type strain sequencing project: providing services to taxonomists for standard genome sequencing and annotation.</title>
        <authorList>
            <consortium name="The Broad Institute Genomics Platform"/>
            <consortium name="The Broad Institute Genome Sequencing Center for Infectious Disease"/>
            <person name="Wu L."/>
            <person name="Ma J."/>
        </authorList>
    </citation>
    <scope>NUCLEOTIDE SEQUENCE [LARGE SCALE GENOMIC DNA]</scope>
    <source>
        <strain evidence="14">JCM 12125</strain>
    </source>
</reference>
<dbReference type="InterPro" id="IPR023346">
    <property type="entry name" value="Lysozyme-like_dom_sf"/>
</dbReference>
<protein>
    <recommendedName>
        <fullName evidence="11">Biosynthetic peptidoglycan transglycosylase</fullName>
        <ecNumber evidence="11">2.4.99.28</ecNumber>
    </recommendedName>
    <alternativeName>
        <fullName evidence="11">Glycan polymerase</fullName>
    </alternativeName>
    <alternativeName>
        <fullName evidence="11">Peptidoglycan glycosyltransferase MtgA</fullName>
        <shortName evidence="11">PGT</shortName>
    </alternativeName>
</protein>